<dbReference type="EMBL" id="CADCVP010000092">
    <property type="protein sequence ID" value="CAA9480113.1"/>
    <property type="molecule type" value="Genomic_DNA"/>
</dbReference>
<reference evidence="2" key="1">
    <citation type="submission" date="2020-02" db="EMBL/GenBank/DDBJ databases">
        <authorList>
            <person name="Meier V. D."/>
        </authorList>
    </citation>
    <scope>NUCLEOTIDE SEQUENCE</scope>
    <source>
        <strain evidence="2">AVDCRST_MAG69</strain>
    </source>
</reference>
<feature type="compositionally biased region" description="Polar residues" evidence="1">
    <location>
        <begin position="26"/>
        <end position="37"/>
    </location>
</feature>
<feature type="region of interest" description="Disordered" evidence="1">
    <location>
        <begin position="20"/>
        <end position="66"/>
    </location>
</feature>
<sequence>MVVVGKSLNSVTMPTTTAAIVAPTSGMRSKSATSTARGSAKGIPSSDSTAKASTPATTACTMAPAT</sequence>
<protein>
    <submittedName>
        <fullName evidence="2">Uncharacterized protein</fullName>
    </submittedName>
</protein>
<evidence type="ECO:0000256" key="1">
    <source>
        <dbReference type="SAM" id="MobiDB-lite"/>
    </source>
</evidence>
<accession>A0A6J4RXV6</accession>
<gene>
    <name evidence="2" type="ORF">AVDCRST_MAG69-689</name>
</gene>
<name>A0A6J4RXV6_9ACTN</name>
<dbReference type="AlphaFoldDB" id="A0A6J4RXV6"/>
<organism evidence="2">
    <name type="scientific">uncultured Solirubrobacteraceae bacterium</name>
    <dbReference type="NCBI Taxonomy" id="1162706"/>
    <lineage>
        <taxon>Bacteria</taxon>
        <taxon>Bacillati</taxon>
        <taxon>Actinomycetota</taxon>
        <taxon>Thermoleophilia</taxon>
        <taxon>Solirubrobacterales</taxon>
        <taxon>Solirubrobacteraceae</taxon>
        <taxon>environmental samples</taxon>
    </lineage>
</organism>
<proteinExistence type="predicted"/>
<feature type="compositionally biased region" description="Low complexity" evidence="1">
    <location>
        <begin position="45"/>
        <end position="66"/>
    </location>
</feature>
<evidence type="ECO:0000313" key="2">
    <source>
        <dbReference type="EMBL" id="CAA9480113.1"/>
    </source>
</evidence>